<dbReference type="SUPFAM" id="SSF49562">
    <property type="entry name" value="C2 domain (Calcium/lipid-binding domain, CaLB)"/>
    <property type="match status" value="2"/>
</dbReference>
<evidence type="ECO:0000256" key="6">
    <source>
        <dbReference type="SAM" id="MobiDB-lite"/>
    </source>
</evidence>
<sequence length="742" mass="81922">MAEPPFHPSISEEVAMTATRLRARYGAVPTEEARDDDDESPTASLLGGTAVASDASRVSEELSSRSFGLGGGLATGPTSPVPVSAEKAKRLAHLRQKYRQQDSAPDLSHAAGQSPPSSLSVDVRSVRIDLRPRGSGRAVERRESFLRQGSGGKSAASSSDAYELTPRWSAYSLPAGVHPSSLVLVKDFWNAKLGQLTIHAGQAWADEAERGPQFTAFRADGEERHSVQFYAYPADGGASPPQGTVAVYEYFNTKLRRVTAHPGGPWPDETRGAHDDEELVPDWLSGRMECPGELEALIEERPFERWEVLASEGASAVCGSLKGLLRVVRREEDAPIAELPVPLAELLTPALHVVRLYVLRAEHLMPADASGTSDPYLRITLGDTTISTRERKISRVTDAEFYERFELRATLPGEAELRIEATHREPSPPPGLSHSQPPDRRAIGDGQVMDHDLLDSDDLIGYTKVDLEDRVFSREWRELGERTPECVWGRGAVRDRRVAFPGDLKPLEWRPLHSPYSNNPQGRLQLWVDVFPLDVEAPPPPPCDIAPPGEQRWELRVIVWRTRDVLPHDYFTEMNDLYAVVAYGTAPAMHTDTHWRCRDGCGSFNWRCKFPLRLGHRRRVDERLTVQLWDRDVLKYNDNIGEVVVPLQRFFAKAFRARLEGDPGLRPPSETSVRTALARLLSESAAPLECVSGEAQKLWLPLHAKSGAAGRPKSAGWVEVSVELVPAEVAEAFPAGAGLDAV</sequence>
<dbReference type="Proteomes" id="UP000013827">
    <property type="component" value="Unassembled WGS sequence"/>
</dbReference>
<dbReference type="InterPro" id="IPR000008">
    <property type="entry name" value="C2_dom"/>
</dbReference>
<dbReference type="HOGENOM" id="CLU_374482_0_0_1"/>
<dbReference type="AlphaFoldDB" id="A0A0D3JG08"/>
<dbReference type="Pfam" id="PF00168">
    <property type="entry name" value="C2"/>
    <property type="match status" value="2"/>
</dbReference>
<dbReference type="Gene3D" id="2.60.40.150">
    <property type="entry name" value="C2 domain"/>
    <property type="match status" value="2"/>
</dbReference>
<dbReference type="GeneID" id="17267993"/>
<evidence type="ECO:0000313" key="9">
    <source>
        <dbReference type="Proteomes" id="UP000013827"/>
    </source>
</evidence>
<evidence type="ECO:0000313" key="8">
    <source>
        <dbReference type="EnsemblProtists" id="EOD22443"/>
    </source>
</evidence>
<evidence type="ECO:0000259" key="7">
    <source>
        <dbReference type="PROSITE" id="PS50004"/>
    </source>
</evidence>
<evidence type="ECO:0000256" key="3">
    <source>
        <dbReference type="ARBA" id="ARBA00022737"/>
    </source>
</evidence>
<dbReference type="KEGG" id="ehx:EMIHUDRAFT_240303"/>
<keyword evidence="2" id="KW-0812">Transmembrane</keyword>
<accession>A0A0D3JG08</accession>
<comment type="subcellular location">
    <subcellularLocation>
        <location evidence="1">Membrane</location>
        <topology evidence="1">Single-pass membrane protein</topology>
    </subcellularLocation>
</comment>
<dbReference type="SMART" id="SM00239">
    <property type="entry name" value="C2"/>
    <property type="match status" value="2"/>
</dbReference>
<dbReference type="InterPro" id="IPR035892">
    <property type="entry name" value="C2_domain_sf"/>
</dbReference>
<dbReference type="InterPro" id="IPR037721">
    <property type="entry name" value="Ferlin"/>
</dbReference>
<protein>
    <recommendedName>
        <fullName evidence="7">C2 domain-containing protein</fullName>
    </recommendedName>
</protein>
<name>A0A0D3JG08_EMIH1</name>
<feature type="compositionally biased region" description="Basic and acidic residues" evidence="6">
    <location>
        <begin position="124"/>
        <end position="145"/>
    </location>
</feature>
<feature type="domain" description="C2" evidence="7">
    <location>
        <begin position="335"/>
        <end position="480"/>
    </location>
</feature>
<reference evidence="8" key="2">
    <citation type="submission" date="2024-10" db="UniProtKB">
        <authorList>
            <consortium name="EnsemblProtists"/>
        </authorList>
    </citation>
    <scope>IDENTIFICATION</scope>
</reference>
<keyword evidence="9" id="KW-1185">Reference proteome</keyword>
<organism evidence="8 9">
    <name type="scientific">Emiliania huxleyi (strain CCMP1516)</name>
    <dbReference type="NCBI Taxonomy" id="280463"/>
    <lineage>
        <taxon>Eukaryota</taxon>
        <taxon>Haptista</taxon>
        <taxon>Haptophyta</taxon>
        <taxon>Prymnesiophyceae</taxon>
        <taxon>Isochrysidales</taxon>
        <taxon>Noelaerhabdaceae</taxon>
        <taxon>Emiliania</taxon>
    </lineage>
</organism>
<dbReference type="PANTHER" id="PTHR12546:SF33">
    <property type="entry name" value="SPERM VESICLE FUSION PROTEIN FER-1"/>
    <property type="match status" value="1"/>
</dbReference>
<dbReference type="eggNOG" id="KOG1326">
    <property type="taxonomic scope" value="Eukaryota"/>
</dbReference>
<feature type="region of interest" description="Disordered" evidence="6">
    <location>
        <begin position="422"/>
        <end position="445"/>
    </location>
</feature>
<dbReference type="STRING" id="2903.R1CHY1"/>
<dbReference type="RefSeq" id="XP_005774872.1">
    <property type="nucleotide sequence ID" value="XM_005774815.1"/>
</dbReference>
<proteinExistence type="predicted"/>
<dbReference type="EnsemblProtists" id="EOD22443">
    <property type="protein sequence ID" value="EOD22443"/>
    <property type="gene ID" value="EMIHUDRAFT_240303"/>
</dbReference>
<feature type="region of interest" description="Disordered" evidence="6">
    <location>
        <begin position="25"/>
        <end position="159"/>
    </location>
</feature>
<reference evidence="9" key="1">
    <citation type="journal article" date="2013" name="Nature">
        <title>Pan genome of the phytoplankton Emiliania underpins its global distribution.</title>
        <authorList>
            <person name="Read B.A."/>
            <person name="Kegel J."/>
            <person name="Klute M.J."/>
            <person name="Kuo A."/>
            <person name="Lefebvre S.C."/>
            <person name="Maumus F."/>
            <person name="Mayer C."/>
            <person name="Miller J."/>
            <person name="Monier A."/>
            <person name="Salamov A."/>
            <person name="Young J."/>
            <person name="Aguilar M."/>
            <person name="Claverie J.M."/>
            <person name="Frickenhaus S."/>
            <person name="Gonzalez K."/>
            <person name="Herman E.K."/>
            <person name="Lin Y.C."/>
            <person name="Napier J."/>
            <person name="Ogata H."/>
            <person name="Sarno A.F."/>
            <person name="Shmutz J."/>
            <person name="Schroeder D."/>
            <person name="de Vargas C."/>
            <person name="Verret F."/>
            <person name="von Dassow P."/>
            <person name="Valentin K."/>
            <person name="Van de Peer Y."/>
            <person name="Wheeler G."/>
            <person name="Dacks J.B."/>
            <person name="Delwiche C.F."/>
            <person name="Dyhrman S.T."/>
            <person name="Glockner G."/>
            <person name="John U."/>
            <person name="Richards T."/>
            <person name="Worden A.Z."/>
            <person name="Zhang X."/>
            <person name="Grigoriev I.V."/>
            <person name="Allen A.E."/>
            <person name="Bidle K."/>
            <person name="Borodovsky M."/>
            <person name="Bowler C."/>
            <person name="Brownlee C."/>
            <person name="Cock J.M."/>
            <person name="Elias M."/>
            <person name="Gladyshev V.N."/>
            <person name="Groth M."/>
            <person name="Guda C."/>
            <person name="Hadaegh A."/>
            <person name="Iglesias-Rodriguez M.D."/>
            <person name="Jenkins J."/>
            <person name="Jones B.M."/>
            <person name="Lawson T."/>
            <person name="Leese F."/>
            <person name="Lindquist E."/>
            <person name="Lobanov A."/>
            <person name="Lomsadze A."/>
            <person name="Malik S.B."/>
            <person name="Marsh M.E."/>
            <person name="Mackinder L."/>
            <person name="Mock T."/>
            <person name="Mueller-Roeber B."/>
            <person name="Pagarete A."/>
            <person name="Parker M."/>
            <person name="Probert I."/>
            <person name="Quesneville H."/>
            <person name="Raines C."/>
            <person name="Rensing S.A."/>
            <person name="Riano-Pachon D.M."/>
            <person name="Richier S."/>
            <person name="Rokitta S."/>
            <person name="Shiraiwa Y."/>
            <person name="Soanes D.M."/>
            <person name="van der Giezen M."/>
            <person name="Wahlund T.M."/>
            <person name="Williams B."/>
            <person name="Wilson W."/>
            <person name="Wolfe G."/>
            <person name="Wurch L.L."/>
        </authorList>
    </citation>
    <scope>NUCLEOTIDE SEQUENCE</scope>
</reference>
<keyword evidence="5" id="KW-0472">Membrane</keyword>
<dbReference type="PANTHER" id="PTHR12546">
    <property type="entry name" value="FER-1-LIKE"/>
    <property type="match status" value="1"/>
</dbReference>
<feature type="domain" description="C2" evidence="7">
    <location>
        <begin position="536"/>
        <end position="660"/>
    </location>
</feature>
<evidence type="ECO:0000256" key="1">
    <source>
        <dbReference type="ARBA" id="ARBA00004167"/>
    </source>
</evidence>
<dbReference type="GO" id="GO:0016020">
    <property type="term" value="C:membrane"/>
    <property type="evidence" value="ECO:0007669"/>
    <property type="project" value="UniProtKB-SubCell"/>
</dbReference>
<evidence type="ECO:0000256" key="4">
    <source>
        <dbReference type="ARBA" id="ARBA00022989"/>
    </source>
</evidence>
<dbReference type="GO" id="GO:0007009">
    <property type="term" value="P:plasma membrane organization"/>
    <property type="evidence" value="ECO:0007669"/>
    <property type="project" value="TreeGrafter"/>
</dbReference>
<keyword evidence="4" id="KW-1133">Transmembrane helix</keyword>
<evidence type="ECO:0000256" key="2">
    <source>
        <dbReference type="ARBA" id="ARBA00022692"/>
    </source>
</evidence>
<keyword evidence="3" id="KW-0677">Repeat</keyword>
<dbReference type="PaxDb" id="2903-EOD22443"/>
<dbReference type="PROSITE" id="PS50004">
    <property type="entry name" value="C2"/>
    <property type="match status" value="2"/>
</dbReference>
<evidence type="ECO:0000256" key="5">
    <source>
        <dbReference type="ARBA" id="ARBA00023136"/>
    </source>
</evidence>